<evidence type="ECO:0000256" key="3">
    <source>
        <dbReference type="ARBA" id="ARBA00023027"/>
    </source>
</evidence>
<dbReference type="PANTHER" id="PTHR11085">
    <property type="entry name" value="NAD-DEPENDENT PROTEIN DEACYLASE SIRTUIN-5, MITOCHONDRIAL-RELATED"/>
    <property type="match status" value="1"/>
</dbReference>
<feature type="active site" description="Proton acceptor" evidence="4">
    <location>
        <position position="123"/>
    </location>
</feature>
<dbReference type="STRING" id="545694.TREPR_2819"/>
<dbReference type="InterPro" id="IPR026590">
    <property type="entry name" value="Ssirtuin_cat_dom"/>
</dbReference>
<dbReference type="Gene3D" id="3.30.1600.10">
    <property type="entry name" value="SIR2/SIRT2 'Small Domain"/>
    <property type="match status" value="1"/>
</dbReference>
<dbReference type="RefSeq" id="WP_015707416.1">
    <property type="nucleotide sequence ID" value="NC_015578.1"/>
</dbReference>
<dbReference type="GO" id="GO:0070403">
    <property type="term" value="F:NAD+ binding"/>
    <property type="evidence" value="ECO:0007669"/>
    <property type="project" value="InterPro"/>
</dbReference>
<sequence>MPLDSKTDVAKLYELISSAKYFVTLTGAGVSTLSGIRDFRGKNGLYNDMNAEKIFDIDLFRRDPSFYYKATGDFIYNVNERQPSIVHTTLGALEKRGFLKSLITQNVDLLHQKGGSKRVIEIHGSPSVHYCLHCSDLSRVEELAASGPGAELPANAGDLLGFDAVAALVKAGELPRCKKCGKVLKPAITFFGESLPVRALKSAEDDARKADLMLVLGTTLTVFPAAGLPQVTLRSGGKLVIVNNMETPMDSHAVLKFEDLGEVFEVLAALL</sequence>
<feature type="binding site" evidence="4">
    <location>
        <position position="180"/>
    </location>
    <ligand>
        <name>Zn(2+)</name>
        <dbReference type="ChEBI" id="CHEBI:29105"/>
    </ligand>
</feature>
<protein>
    <recommendedName>
        <fullName evidence="1">protein acetyllysine N-acetyltransferase</fullName>
        <ecNumber evidence="1">2.3.1.286</ecNumber>
    </recommendedName>
</protein>
<dbReference type="HOGENOM" id="CLU_023643_3_0_12"/>
<feature type="binding site" evidence="4">
    <location>
        <position position="177"/>
    </location>
    <ligand>
        <name>Zn(2+)</name>
        <dbReference type="ChEBI" id="CHEBI:29105"/>
    </ligand>
</feature>
<feature type="binding site" evidence="4">
    <location>
        <position position="134"/>
    </location>
    <ligand>
        <name>Zn(2+)</name>
        <dbReference type="ChEBI" id="CHEBI:29105"/>
    </ligand>
</feature>
<evidence type="ECO:0000313" key="7">
    <source>
        <dbReference type="Proteomes" id="UP000009223"/>
    </source>
</evidence>
<dbReference type="EC" id="2.3.1.286" evidence="1"/>
<dbReference type="SUPFAM" id="SSF52467">
    <property type="entry name" value="DHS-like NAD/FAD-binding domain"/>
    <property type="match status" value="1"/>
</dbReference>
<dbReference type="GO" id="GO:0046872">
    <property type="term" value="F:metal ion binding"/>
    <property type="evidence" value="ECO:0007669"/>
    <property type="project" value="UniProtKB-KW"/>
</dbReference>
<dbReference type="GO" id="GO:0017136">
    <property type="term" value="F:histone deacetylase activity, NAD-dependent"/>
    <property type="evidence" value="ECO:0007669"/>
    <property type="project" value="TreeGrafter"/>
</dbReference>
<evidence type="ECO:0000313" key="6">
    <source>
        <dbReference type="EMBL" id="AEF83585.1"/>
    </source>
</evidence>
<reference evidence="6 7" key="2">
    <citation type="journal article" date="2011" name="ISME J.">
        <title>RNA-seq reveals cooperative metabolic interactions between two termite-gut spirochete species in co-culture.</title>
        <authorList>
            <person name="Rosenthal A.Z."/>
            <person name="Matson E.G."/>
            <person name="Eldar A."/>
            <person name="Leadbetter J.R."/>
        </authorList>
    </citation>
    <scope>NUCLEOTIDE SEQUENCE [LARGE SCALE GENOMIC DNA]</scope>
    <source>
        <strain evidence="7">ATCC BAA-887 / DSM 12427 / ZAS-2</strain>
    </source>
</reference>
<evidence type="ECO:0000256" key="1">
    <source>
        <dbReference type="ARBA" id="ARBA00012928"/>
    </source>
</evidence>
<keyword evidence="2" id="KW-0808">Transferase</keyword>
<proteinExistence type="predicted"/>
<keyword evidence="3" id="KW-0520">NAD</keyword>
<dbReference type="Pfam" id="PF02146">
    <property type="entry name" value="SIR2"/>
    <property type="match status" value="1"/>
</dbReference>
<keyword evidence="6" id="KW-0378">Hydrolase</keyword>
<dbReference type="Gene3D" id="3.40.50.1220">
    <property type="entry name" value="TPP-binding domain"/>
    <property type="match status" value="1"/>
</dbReference>
<dbReference type="OrthoDB" id="9800582at2"/>
<dbReference type="InterPro" id="IPR029035">
    <property type="entry name" value="DHS-like_NAD/FAD-binding_dom"/>
</dbReference>
<dbReference type="PROSITE" id="PS50305">
    <property type="entry name" value="SIRTUIN"/>
    <property type="match status" value="1"/>
</dbReference>
<feature type="binding site" evidence="4">
    <location>
        <position position="131"/>
    </location>
    <ligand>
        <name>Zn(2+)</name>
        <dbReference type="ChEBI" id="CHEBI:29105"/>
    </ligand>
</feature>
<evidence type="ECO:0000256" key="2">
    <source>
        <dbReference type="ARBA" id="ARBA00022679"/>
    </source>
</evidence>
<dbReference type="AlphaFoldDB" id="F5YPX1"/>
<dbReference type="GO" id="GO:0016787">
    <property type="term" value="F:hydrolase activity"/>
    <property type="evidence" value="ECO:0007669"/>
    <property type="project" value="UniProtKB-KW"/>
</dbReference>
<dbReference type="eggNOG" id="COG0846">
    <property type="taxonomic scope" value="Bacteria"/>
</dbReference>
<reference evidence="7" key="1">
    <citation type="submission" date="2009-12" db="EMBL/GenBank/DDBJ databases">
        <title>Complete sequence of Treponema primitia strain ZAS-2.</title>
        <authorList>
            <person name="Tetu S.G."/>
            <person name="Matson E."/>
            <person name="Ren Q."/>
            <person name="Seshadri R."/>
            <person name="Elbourne L."/>
            <person name="Hassan K.A."/>
            <person name="Durkin A."/>
            <person name="Radune D."/>
            <person name="Mohamoud Y."/>
            <person name="Shay R."/>
            <person name="Jin S."/>
            <person name="Zhang X."/>
            <person name="Lucey K."/>
            <person name="Ballor N.R."/>
            <person name="Ottesen E."/>
            <person name="Rosenthal R."/>
            <person name="Allen A."/>
            <person name="Leadbetter J.R."/>
            <person name="Paulsen I.T."/>
        </authorList>
    </citation>
    <scope>NUCLEOTIDE SEQUENCE [LARGE SCALE GENOMIC DNA]</scope>
    <source>
        <strain evidence="7">ATCC BAA-887 / DSM 12427 / ZAS-2</strain>
    </source>
</reference>
<evidence type="ECO:0000259" key="5">
    <source>
        <dbReference type="PROSITE" id="PS50305"/>
    </source>
</evidence>
<dbReference type="EMBL" id="CP001843">
    <property type="protein sequence ID" value="AEF83585.1"/>
    <property type="molecule type" value="Genomic_DNA"/>
</dbReference>
<dbReference type="KEGG" id="tpi:TREPR_2819"/>
<gene>
    <name evidence="6" type="ordered locus">TREPR_2819</name>
</gene>
<organism evidence="6 7">
    <name type="scientific">Treponema primitia (strain ATCC BAA-887 / DSM 12427 / ZAS-2)</name>
    <dbReference type="NCBI Taxonomy" id="545694"/>
    <lineage>
        <taxon>Bacteria</taxon>
        <taxon>Pseudomonadati</taxon>
        <taxon>Spirochaetota</taxon>
        <taxon>Spirochaetia</taxon>
        <taxon>Spirochaetales</taxon>
        <taxon>Treponemataceae</taxon>
        <taxon>Treponema</taxon>
    </lineage>
</organism>
<dbReference type="Proteomes" id="UP000009223">
    <property type="component" value="Chromosome"/>
</dbReference>
<accession>F5YPX1</accession>
<name>F5YPX1_TREPZ</name>
<evidence type="ECO:0000256" key="4">
    <source>
        <dbReference type="PROSITE-ProRule" id="PRU00236"/>
    </source>
</evidence>
<dbReference type="InterPro" id="IPR026591">
    <property type="entry name" value="Sirtuin_cat_small_dom_sf"/>
</dbReference>
<keyword evidence="4" id="KW-0862">Zinc</keyword>
<dbReference type="InterPro" id="IPR050134">
    <property type="entry name" value="NAD-dep_sirtuin_deacylases"/>
</dbReference>
<feature type="domain" description="Deacetylase sirtuin-type" evidence="5">
    <location>
        <begin position="2"/>
        <end position="271"/>
    </location>
</feature>
<keyword evidence="4" id="KW-0479">Metal-binding</keyword>
<dbReference type="InterPro" id="IPR003000">
    <property type="entry name" value="Sirtuin"/>
</dbReference>
<dbReference type="PANTHER" id="PTHR11085:SF4">
    <property type="entry name" value="NAD-DEPENDENT PROTEIN DEACYLASE"/>
    <property type="match status" value="1"/>
</dbReference>
<keyword evidence="7" id="KW-1185">Reference proteome</keyword>